<reference evidence="5 6" key="1">
    <citation type="submission" date="2015-07" db="EMBL/GenBank/DDBJ databases">
        <title>Whole genome sequencing of Bosea vaviloviae isolated from cave pool.</title>
        <authorList>
            <person name="Tan N.E.H."/>
            <person name="Lee Y.P."/>
            <person name="Gan H.M."/>
            <person name="Barton H."/>
            <person name="Savka M.A."/>
        </authorList>
    </citation>
    <scope>NUCLEOTIDE SEQUENCE [LARGE SCALE GENOMIC DNA]</scope>
    <source>
        <strain evidence="5 6">SD260</strain>
    </source>
</reference>
<feature type="domain" description="Enolase C-terminal" evidence="4">
    <location>
        <begin position="1"/>
        <end position="160"/>
    </location>
</feature>
<protein>
    <recommendedName>
        <fullName evidence="4">Enolase C-terminal domain-containing protein</fullName>
    </recommendedName>
</protein>
<name>A0A0N1N0J5_9HYPH</name>
<dbReference type="EMBL" id="LGSZ01000063">
    <property type="protein sequence ID" value="KPH76973.1"/>
    <property type="molecule type" value="Genomic_DNA"/>
</dbReference>
<sequence>MVDMNEKGNLTTARTLIAAVLANGGLFVEEPLPAHDLEGYRTLAKAHPGAIATGEHLQGCEAVFPYLKDGLSAVIQPDLAMMGGLTETLRLSRLAEAFGVEVMPHFLPGLFAHVAAAAPNVTWLEDFPLLEPLLDGVPKVDSNGMLTAGAAPGHGLSLSAAARRQLRAA</sequence>
<keyword evidence="2" id="KW-0479">Metal-binding</keyword>
<dbReference type="InterPro" id="IPR036849">
    <property type="entry name" value="Enolase-like_C_sf"/>
</dbReference>
<dbReference type="SUPFAM" id="SSF51604">
    <property type="entry name" value="Enolase C-terminal domain-like"/>
    <property type="match status" value="1"/>
</dbReference>
<evidence type="ECO:0000259" key="4">
    <source>
        <dbReference type="Pfam" id="PF13378"/>
    </source>
</evidence>
<evidence type="ECO:0000256" key="3">
    <source>
        <dbReference type="ARBA" id="ARBA00022842"/>
    </source>
</evidence>
<dbReference type="GO" id="GO:0016836">
    <property type="term" value="F:hydro-lyase activity"/>
    <property type="evidence" value="ECO:0007669"/>
    <property type="project" value="TreeGrafter"/>
</dbReference>
<dbReference type="InterPro" id="IPR029065">
    <property type="entry name" value="Enolase_C-like"/>
</dbReference>
<organism evidence="5 6">
    <name type="scientific">Bosea vaviloviae</name>
    <dbReference type="NCBI Taxonomy" id="1526658"/>
    <lineage>
        <taxon>Bacteria</taxon>
        <taxon>Pseudomonadati</taxon>
        <taxon>Pseudomonadota</taxon>
        <taxon>Alphaproteobacteria</taxon>
        <taxon>Hyphomicrobiales</taxon>
        <taxon>Boseaceae</taxon>
        <taxon>Bosea</taxon>
    </lineage>
</organism>
<dbReference type="Gene3D" id="3.20.20.120">
    <property type="entry name" value="Enolase-like C-terminal domain"/>
    <property type="match status" value="1"/>
</dbReference>
<evidence type="ECO:0000256" key="2">
    <source>
        <dbReference type="ARBA" id="ARBA00022723"/>
    </source>
</evidence>
<dbReference type="GO" id="GO:0016052">
    <property type="term" value="P:carbohydrate catabolic process"/>
    <property type="evidence" value="ECO:0007669"/>
    <property type="project" value="TreeGrafter"/>
</dbReference>
<evidence type="ECO:0000313" key="6">
    <source>
        <dbReference type="Proteomes" id="UP000037822"/>
    </source>
</evidence>
<dbReference type="PANTHER" id="PTHR13794">
    <property type="entry name" value="ENOLASE SUPERFAMILY, MANDELATE RACEMASE"/>
    <property type="match status" value="1"/>
</dbReference>
<keyword evidence="6" id="KW-1185">Reference proteome</keyword>
<evidence type="ECO:0000256" key="1">
    <source>
        <dbReference type="ARBA" id="ARBA00001946"/>
    </source>
</evidence>
<dbReference type="PATRIC" id="fig|1526658.3.peg.4723"/>
<dbReference type="PANTHER" id="PTHR13794:SF58">
    <property type="entry name" value="MITOCHONDRIAL ENOLASE SUPERFAMILY MEMBER 1"/>
    <property type="match status" value="1"/>
</dbReference>
<comment type="cofactor">
    <cofactor evidence="1">
        <name>Mg(2+)</name>
        <dbReference type="ChEBI" id="CHEBI:18420"/>
    </cofactor>
</comment>
<evidence type="ECO:0000313" key="5">
    <source>
        <dbReference type="EMBL" id="KPH76973.1"/>
    </source>
</evidence>
<dbReference type="Proteomes" id="UP000037822">
    <property type="component" value="Unassembled WGS sequence"/>
</dbReference>
<proteinExistence type="predicted"/>
<keyword evidence="3" id="KW-0460">Magnesium</keyword>
<gene>
    <name evidence="5" type="ORF">AE618_23070</name>
</gene>
<comment type="caution">
    <text evidence="5">The sequence shown here is derived from an EMBL/GenBank/DDBJ whole genome shotgun (WGS) entry which is preliminary data.</text>
</comment>
<accession>A0A0N1N0J5</accession>
<dbReference type="Pfam" id="PF13378">
    <property type="entry name" value="MR_MLE_C"/>
    <property type="match status" value="1"/>
</dbReference>
<dbReference type="AlphaFoldDB" id="A0A0N1N0J5"/>
<dbReference type="InterPro" id="IPR046945">
    <property type="entry name" value="RHMD-like"/>
</dbReference>
<dbReference type="GO" id="GO:0000287">
    <property type="term" value="F:magnesium ion binding"/>
    <property type="evidence" value="ECO:0007669"/>
    <property type="project" value="TreeGrafter"/>
</dbReference>